<feature type="transmembrane region" description="Helical" evidence="1">
    <location>
        <begin position="214"/>
        <end position="232"/>
    </location>
</feature>
<dbReference type="PANTHER" id="PTHR43471">
    <property type="entry name" value="ABC TRANSPORTER PERMEASE"/>
    <property type="match status" value="1"/>
</dbReference>
<comment type="caution">
    <text evidence="2">The sequence shown here is derived from an EMBL/GenBank/DDBJ whole genome shotgun (WGS) entry which is preliminary data.</text>
</comment>
<keyword evidence="1" id="KW-1133">Transmembrane helix</keyword>
<feature type="transmembrane region" description="Helical" evidence="1">
    <location>
        <begin position="238"/>
        <end position="260"/>
    </location>
</feature>
<dbReference type="Pfam" id="PF12679">
    <property type="entry name" value="ABC2_membrane_2"/>
    <property type="match status" value="1"/>
</dbReference>
<sequence>MHKLLNKLFAPNEQALIRKDLTEIGKQRLVRSSLLILPLLMAVGIPFLFLLVSVFAPTEQLSDVEQFRALLGTMLPDVDERGQMFYVFTNFICPMLFVMIPLMSASVAASCAFVGEKERGTMETLLLSPLSVRKLFQTKVAGCALLSGAITLISFLLFFIVTVVGDILTGAPFFFNLNWLVLVFLLSPALTVLGITFLVMISGRAKTTMEAMQVSGYIVFPILLVFIGQITGLFLLSWWMLLLLAVVIAAVDIILFNLGFSKFTAEKLLS</sequence>
<feature type="transmembrane region" description="Helical" evidence="1">
    <location>
        <begin position="84"/>
        <end position="114"/>
    </location>
</feature>
<accession>A0ABS9CLA8</accession>
<reference evidence="2 3" key="1">
    <citation type="submission" date="2020-12" db="EMBL/GenBank/DDBJ databases">
        <title>Whole genome sequences of gut porcine anaerobes.</title>
        <authorList>
            <person name="Kubasova T."/>
            <person name="Jahodarova E."/>
            <person name="Rychlik I."/>
        </authorList>
    </citation>
    <scope>NUCLEOTIDE SEQUENCE [LARGE SCALE GENOMIC DNA]</scope>
    <source>
        <strain evidence="2 3">An867</strain>
    </source>
</reference>
<gene>
    <name evidence="2" type="ORF">JQM67_03910</name>
</gene>
<keyword evidence="3" id="KW-1185">Reference proteome</keyword>
<evidence type="ECO:0000313" key="3">
    <source>
        <dbReference type="Proteomes" id="UP001299220"/>
    </source>
</evidence>
<protein>
    <submittedName>
        <fullName evidence="2">ABC transporter permease subunit</fullName>
    </submittedName>
</protein>
<proteinExistence type="predicted"/>
<evidence type="ECO:0000313" key="2">
    <source>
        <dbReference type="EMBL" id="MCF2651738.1"/>
    </source>
</evidence>
<feature type="transmembrane region" description="Helical" evidence="1">
    <location>
        <begin position="177"/>
        <end position="202"/>
    </location>
</feature>
<dbReference type="EMBL" id="JAFBIT010000001">
    <property type="protein sequence ID" value="MCF2651738.1"/>
    <property type="molecule type" value="Genomic_DNA"/>
</dbReference>
<keyword evidence="1" id="KW-0472">Membrane</keyword>
<keyword evidence="1" id="KW-0812">Transmembrane</keyword>
<evidence type="ECO:0000256" key="1">
    <source>
        <dbReference type="SAM" id="Phobius"/>
    </source>
</evidence>
<feature type="transmembrane region" description="Helical" evidence="1">
    <location>
        <begin position="34"/>
        <end position="56"/>
    </location>
</feature>
<feature type="transmembrane region" description="Helical" evidence="1">
    <location>
        <begin position="140"/>
        <end position="165"/>
    </location>
</feature>
<name>A0ABS9CLA8_9FIRM</name>
<dbReference type="PANTHER" id="PTHR43471:SF1">
    <property type="entry name" value="ABC TRANSPORTER PERMEASE PROTEIN NOSY-RELATED"/>
    <property type="match status" value="1"/>
</dbReference>
<dbReference type="Proteomes" id="UP001299220">
    <property type="component" value="Unassembled WGS sequence"/>
</dbReference>
<dbReference type="RefSeq" id="WP_235322741.1">
    <property type="nucleotide sequence ID" value="NZ_JAFBIT010000001.1"/>
</dbReference>
<organism evidence="2 3">
    <name type="scientific">Anaeromassilibacillus senegalensis</name>
    <dbReference type="NCBI Taxonomy" id="1673717"/>
    <lineage>
        <taxon>Bacteria</taxon>
        <taxon>Bacillati</taxon>
        <taxon>Bacillota</taxon>
        <taxon>Clostridia</taxon>
        <taxon>Eubacteriales</taxon>
        <taxon>Acutalibacteraceae</taxon>
        <taxon>Anaeromassilibacillus</taxon>
    </lineage>
</organism>